<proteinExistence type="predicted"/>
<dbReference type="GO" id="GO:0016887">
    <property type="term" value="F:ATP hydrolysis activity"/>
    <property type="evidence" value="ECO:0007669"/>
    <property type="project" value="InterPro"/>
</dbReference>
<organism evidence="2 3">
    <name type="scientific">Thiothrix lacustris</name>
    <dbReference type="NCBI Taxonomy" id="525917"/>
    <lineage>
        <taxon>Bacteria</taxon>
        <taxon>Pseudomonadati</taxon>
        <taxon>Pseudomonadota</taxon>
        <taxon>Gammaproteobacteria</taxon>
        <taxon>Thiotrichales</taxon>
        <taxon>Thiotrichaceae</taxon>
        <taxon>Thiothrix</taxon>
    </lineage>
</organism>
<evidence type="ECO:0000259" key="1">
    <source>
        <dbReference type="Pfam" id="PF13304"/>
    </source>
</evidence>
<comment type="caution">
    <text evidence="2">The sequence shown here is derived from an EMBL/GenBank/DDBJ whole genome shotgun (WGS) entry which is preliminary data.</text>
</comment>
<dbReference type="AlphaFoldDB" id="A0A1Y1QH62"/>
<evidence type="ECO:0000313" key="2">
    <source>
        <dbReference type="EMBL" id="OQX05277.1"/>
    </source>
</evidence>
<feature type="domain" description="ATPase AAA-type core" evidence="1">
    <location>
        <begin position="583"/>
        <end position="836"/>
    </location>
</feature>
<dbReference type="PANTHER" id="PTHR43581:SF2">
    <property type="entry name" value="EXCINUCLEASE ATPASE SUBUNIT"/>
    <property type="match status" value="1"/>
</dbReference>
<dbReference type="EMBL" id="MTEJ01000296">
    <property type="protein sequence ID" value="OQX05277.1"/>
    <property type="molecule type" value="Genomic_DNA"/>
</dbReference>
<dbReference type="InterPro" id="IPR051396">
    <property type="entry name" value="Bact_Antivir_Def_Nuclease"/>
</dbReference>
<gene>
    <name evidence="2" type="ORF">BWK73_33905</name>
</gene>
<dbReference type="PANTHER" id="PTHR43581">
    <property type="entry name" value="ATP/GTP PHOSPHATASE"/>
    <property type="match status" value="1"/>
</dbReference>
<protein>
    <recommendedName>
        <fullName evidence="1">ATPase AAA-type core domain-containing protein</fullName>
    </recommendedName>
</protein>
<accession>A0A1Y1QH62</accession>
<dbReference type="Gene3D" id="3.40.50.300">
    <property type="entry name" value="P-loop containing nucleotide triphosphate hydrolases"/>
    <property type="match status" value="2"/>
</dbReference>
<dbReference type="Proteomes" id="UP000192491">
    <property type="component" value="Unassembled WGS sequence"/>
</dbReference>
<name>A0A1Y1QH62_9GAMM</name>
<evidence type="ECO:0000313" key="3">
    <source>
        <dbReference type="Proteomes" id="UP000192491"/>
    </source>
</evidence>
<dbReference type="GO" id="GO:0005524">
    <property type="term" value="F:ATP binding"/>
    <property type="evidence" value="ECO:0007669"/>
    <property type="project" value="InterPro"/>
</dbReference>
<dbReference type="InterPro" id="IPR027417">
    <property type="entry name" value="P-loop_NTPase"/>
</dbReference>
<sequence length="971" mass="112315">MRSFNEIQQMLGDLPSIKKIYLLGSTGAGKTSLVRSILGTEKYAFPTTTQIRTTVSNVEYLIEKNIKLKTTLIIKSRDDLKNSIDDVVQEAIQRGIENKRYATNDIESITLRLEESSDEKFRLKYIIPSEMINKSAIEIKENIIPKIDESKNEDGFYSIETQKLIDAIVNAFLAKAIEQFSEITGQNFDDFLLNPLYITGIKEKEEFILRNKELLKNEYPSISPLVEYTRIQGYLLADWMEVKEGFVLIDGEGIGHSLKERMDTLSSRHYDYFRFCNSIVLVEKGDDPFVSGGKGAIESIILNGYKDKLRLVFSKTDRIEESNTNAYLKKRIDNLKTAIEDNDIELQSNDLKFYKIGSLNQNTIPDKSKSEVNKLLKDILSQVQLSHKTLEYDFSSFLYNLNTEWFVDDFSKRMDKEHWTVIRALSRRLYNFETEYKNIKPLSLVLMFIMKDINLFLRGVDDLDSSVIAAQNFIKQKSSQNLILFIFNGLISSKKHLWQQAYEEKGEGSHSRRKKFIIENIIKSFIPNKDSEEFKKFRISVKEILLVSGTKELAFPKRITLKKAEINKIYGEKSFSWSLSHDINILIGKNGSGKSTILKIIDACISSKQSVIDRYDNPYVKLFLSKEYFDGGNADIEITNQSPQPNIKSVLINTFDDERVLHDTLSGLLSKFSEYERQLRIIFDERAESIKRNINAIVSNIVAASSEDLIRFRELQIEQNSIESSVFEKFNNFKKIVNQFLAYSEKEIITNDKENTLLVLVKSKNKDKKIKVDFLSSGEKQLLIIFLSIVVYADDAFILLLDEPEISLHVEWQYMLIDKIKELNPNIQVIIATHNPIMTLNRSFGEVGIIKLENDVLNVEKVETKMMDVSTILIKYFGLSSVLGKDTQDKIRTFNELKFREERLDEPDKKQLNDIGEVLNNGLISGLVNDRKYLKFMEFVRDHKHLNFHEYEYLSDAEVNELLKDFEDFLK</sequence>
<dbReference type="SUPFAM" id="SSF52540">
    <property type="entry name" value="P-loop containing nucleoside triphosphate hydrolases"/>
    <property type="match status" value="2"/>
</dbReference>
<dbReference type="InterPro" id="IPR003959">
    <property type="entry name" value="ATPase_AAA_core"/>
</dbReference>
<dbReference type="Pfam" id="PF13304">
    <property type="entry name" value="AAA_21"/>
    <property type="match status" value="1"/>
</dbReference>
<reference evidence="2 3" key="1">
    <citation type="submission" date="2017-01" db="EMBL/GenBank/DDBJ databases">
        <title>Novel large sulfur bacteria in the metagenomes of groundwater-fed chemosynthetic microbial mats in the Lake Huron basin.</title>
        <authorList>
            <person name="Sharrar A.M."/>
            <person name="Flood B.E."/>
            <person name="Bailey J.V."/>
            <person name="Jones D.S."/>
            <person name="Biddanda B."/>
            <person name="Ruberg S.A."/>
            <person name="Marcus D.N."/>
            <person name="Dick G.J."/>
        </authorList>
    </citation>
    <scope>NUCLEOTIDE SEQUENCE [LARGE SCALE GENOMIC DNA]</scope>
    <source>
        <strain evidence="2">A8</strain>
    </source>
</reference>
<dbReference type="CDD" id="cd00267">
    <property type="entry name" value="ABC_ATPase"/>
    <property type="match status" value="2"/>
</dbReference>